<evidence type="ECO:0000256" key="4">
    <source>
        <dbReference type="ARBA" id="ARBA00022975"/>
    </source>
</evidence>
<dbReference type="InterPro" id="IPR011060">
    <property type="entry name" value="RibuloseP-bd_barrel"/>
</dbReference>
<dbReference type="OrthoDB" id="9806203at2"/>
<feature type="binding site" evidence="7 9">
    <location>
        <position position="178"/>
    </location>
    <ligand>
        <name>substrate</name>
    </ligand>
</feature>
<dbReference type="GO" id="GO:0006207">
    <property type="term" value="P:'de novo' pyrimidine nucleobase biosynthetic process"/>
    <property type="evidence" value="ECO:0007669"/>
    <property type="project" value="InterPro"/>
</dbReference>
<dbReference type="EC" id="4.1.1.23" evidence="7"/>
<feature type="binding site" evidence="7 9">
    <location>
        <position position="187"/>
    </location>
    <ligand>
        <name>substrate</name>
    </ligand>
</feature>
<dbReference type="Pfam" id="PF00215">
    <property type="entry name" value="OMPdecase"/>
    <property type="match status" value="1"/>
</dbReference>
<keyword evidence="5 7" id="KW-0456">Lyase</keyword>
<feature type="binding site" evidence="7">
    <location>
        <begin position="58"/>
        <end position="67"/>
    </location>
    <ligand>
        <name>substrate</name>
    </ligand>
</feature>
<keyword evidence="3 7" id="KW-0210">Decarboxylase</keyword>
<evidence type="ECO:0000256" key="7">
    <source>
        <dbReference type="HAMAP-Rule" id="MF_01200"/>
    </source>
</evidence>
<feature type="active site" description="For OMPdecase activity" evidence="8">
    <location>
        <position position="63"/>
    </location>
</feature>
<feature type="binding site" evidence="7 9">
    <location>
        <position position="118"/>
    </location>
    <ligand>
        <name>substrate</name>
    </ligand>
</feature>
<protein>
    <recommendedName>
        <fullName evidence="7">Orotidine 5'-phosphate decarboxylase</fullName>
        <ecNumber evidence="7">4.1.1.23</ecNumber>
    </recommendedName>
    <alternativeName>
        <fullName evidence="7">OMP decarboxylase</fullName>
        <shortName evidence="7">OMPDCase</shortName>
        <shortName evidence="7">OMPdecase</shortName>
    </alternativeName>
</protein>
<dbReference type="UniPathway" id="UPA00070">
    <property type="reaction ID" value="UER00120"/>
</dbReference>
<evidence type="ECO:0000256" key="2">
    <source>
        <dbReference type="ARBA" id="ARBA00004861"/>
    </source>
</evidence>
<evidence type="ECO:0000313" key="13">
    <source>
        <dbReference type="Proteomes" id="UP000310353"/>
    </source>
</evidence>
<evidence type="ECO:0000259" key="11">
    <source>
        <dbReference type="SMART" id="SM00934"/>
    </source>
</evidence>
<evidence type="ECO:0000256" key="10">
    <source>
        <dbReference type="RuleBase" id="RU000512"/>
    </source>
</evidence>
<comment type="catalytic activity">
    <reaction evidence="6 7 10">
        <text>orotidine 5'-phosphate + H(+) = UMP + CO2</text>
        <dbReference type="Rhea" id="RHEA:11596"/>
        <dbReference type="ChEBI" id="CHEBI:15378"/>
        <dbReference type="ChEBI" id="CHEBI:16526"/>
        <dbReference type="ChEBI" id="CHEBI:57538"/>
        <dbReference type="ChEBI" id="CHEBI:57865"/>
        <dbReference type="EC" id="4.1.1.23"/>
    </reaction>
</comment>
<dbReference type="HAMAP" id="MF_01200_B">
    <property type="entry name" value="OMPdecase_type1_B"/>
    <property type="match status" value="1"/>
</dbReference>
<keyword evidence="13" id="KW-1185">Reference proteome</keyword>
<dbReference type="NCBIfam" id="NF001273">
    <property type="entry name" value="PRK00230.1"/>
    <property type="match status" value="1"/>
</dbReference>
<feature type="domain" description="Orotidine 5'-phosphate decarboxylase" evidence="11">
    <location>
        <begin position="2"/>
        <end position="223"/>
    </location>
</feature>
<evidence type="ECO:0000256" key="3">
    <source>
        <dbReference type="ARBA" id="ARBA00022793"/>
    </source>
</evidence>
<dbReference type="Proteomes" id="UP000310353">
    <property type="component" value="Unassembled WGS sequence"/>
</dbReference>
<dbReference type="GO" id="GO:0005829">
    <property type="term" value="C:cytosol"/>
    <property type="evidence" value="ECO:0007669"/>
    <property type="project" value="TreeGrafter"/>
</dbReference>
<dbReference type="GO" id="GO:0004590">
    <property type="term" value="F:orotidine-5'-phosphate decarboxylase activity"/>
    <property type="evidence" value="ECO:0007669"/>
    <property type="project" value="UniProtKB-UniRule"/>
</dbReference>
<organism evidence="12 13">
    <name type="scientific">Campylobacter aviculae</name>
    <dbReference type="NCBI Taxonomy" id="2510190"/>
    <lineage>
        <taxon>Bacteria</taxon>
        <taxon>Pseudomonadati</taxon>
        <taxon>Campylobacterota</taxon>
        <taxon>Epsilonproteobacteria</taxon>
        <taxon>Campylobacterales</taxon>
        <taxon>Campylobacteraceae</taxon>
        <taxon>Campylobacter</taxon>
    </lineage>
</organism>
<feature type="binding site" evidence="7 9">
    <location>
        <position position="207"/>
    </location>
    <ligand>
        <name>substrate</name>
    </ligand>
</feature>
<dbReference type="InterPro" id="IPR013785">
    <property type="entry name" value="Aldolase_TIM"/>
</dbReference>
<dbReference type="Gene3D" id="3.20.20.70">
    <property type="entry name" value="Aldolase class I"/>
    <property type="match status" value="1"/>
</dbReference>
<comment type="caution">
    <text evidence="12">The sequence shown here is derived from an EMBL/GenBank/DDBJ whole genome shotgun (WGS) entry which is preliminary data.</text>
</comment>
<dbReference type="InterPro" id="IPR018089">
    <property type="entry name" value="OMPdecase_AS"/>
</dbReference>
<dbReference type="InterPro" id="IPR014732">
    <property type="entry name" value="OMPdecase"/>
</dbReference>
<dbReference type="InterPro" id="IPR001754">
    <property type="entry name" value="OMPdeCOase_dom"/>
</dbReference>
<accession>A0A4U7BKT7</accession>
<dbReference type="AlphaFoldDB" id="A0A4U7BKT7"/>
<evidence type="ECO:0000313" key="12">
    <source>
        <dbReference type="EMBL" id="TKX32628.1"/>
    </source>
</evidence>
<dbReference type="InterPro" id="IPR047596">
    <property type="entry name" value="OMPdecase_bac"/>
</dbReference>
<reference evidence="12 13" key="1">
    <citation type="submission" date="2018-05" db="EMBL/GenBank/DDBJ databases">
        <title>Novel Campyloabacter and Helicobacter Species and Strains.</title>
        <authorList>
            <person name="Mannion A.J."/>
            <person name="Shen Z."/>
            <person name="Fox J.G."/>
        </authorList>
    </citation>
    <scope>NUCLEOTIDE SEQUENCE [LARGE SCALE GENOMIC DNA]</scope>
    <source>
        <strain evidence="13">MIT17-670</strain>
    </source>
</reference>
<evidence type="ECO:0000256" key="8">
    <source>
        <dbReference type="PIRSR" id="PIRSR614732-1"/>
    </source>
</evidence>
<comment type="function">
    <text evidence="1 7">Catalyzes the decarboxylation of orotidine 5'-monophosphate (OMP) to uridine 5'-monophosphate (UMP).</text>
</comment>
<feature type="binding site" evidence="7 9">
    <location>
        <position position="208"/>
    </location>
    <ligand>
        <name>substrate</name>
    </ligand>
</feature>
<sequence>MKLCVALDLATKEECLNIAKDLKGLDLWLKVGLRAYLRDGFKFIEDLKKISDFKIFLDLKIHDIPNTMADACEEIAKLGVDMINIHASAGNIAMQEVMNRLDKKFSKRPLVLAVSALTSFDEENFFNIYKQTINEAVINFAKMSYENGLDGMVCSVFESKNIKENTHQNFLTLTPGIRPFGEGKDDQKRVADLIIAQENKSDFIVIGRPIYKNQNPRLICEKILENING</sequence>
<gene>
    <name evidence="7" type="primary">pyrF</name>
    <name evidence="12" type="ORF">CQA76_03120</name>
</gene>
<comment type="subunit">
    <text evidence="7">Homodimer.</text>
</comment>
<dbReference type="PROSITE" id="PS00156">
    <property type="entry name" value="OMPDECASE"/>
    <property type="match status" value="1"/>
</dbReference>
<feature type="active site" description="For OMPdecase activity" evidence="8">
    <location>
        <position position="58"/>
    </location>
</feature>
<dbReference type="CDD" id="cd04725">
    <property type="entry name" value="OMP_decarboxylase_like"/>
    <property type="match status" value="1"/>
</dbReference>
<feature type="active site" description="For OMPdecase activity" evidence="8">
    <location>
        <position position="60"/>
    </location>
</feature>
<dbReference type="SUPFAM" id="SSF51366">
    <property type="entry name" value="Ribulose-phoshate binding barrel"/>
    <property type="match status" value="1"/>
</dbReference>
<comment type="pathway">
    <text evidence="2 7 10">Pyrimidine metabolism; UMP biosynthesis via de novo pathway; UMP from orotate: step 2/2.</text>
</comment>
<evidence type="ECO:0000256" key="1">
    <source>
        <dbReference type="ARBA" id="ARBA00002356"/>
    </source>
</evidence>
<feature type="binding site" evidence="7 9">
    <location>
        <position position="30"/>
    </location>
    <ligand>
        <name>substrate</name>
    </ligand>
</feature>
<dbReference type="PANTHER" id="PTHR32119">
    <property type="entry name" value="OROTIDINE 5'-PHOSPHATE DECARBOXYLASE"/>
    <property type="match status" value="1"/>
</dbReference>
<feature type="active site" description="Proton donor" evidence="7">
    <location>
        <position position="60"/>
    </location>
</feature>
<evidence type="ECO:0000256" key="6">
    <source>
        <dbReference type="ARBA" id="ARBA00049157"/>
    </source>
</evidence>
<evidence type="ECO:0000256" key="9">
    <source>
        <dbReference type="PIRSR" id="PIRSR614732-2"/>
    </source>
</evidence>
<keyword evidence="4 7" id="KW-0665">Pyrimidine biosynthesis</keyword>
<dbReference type="EMBL" id="NXMA01000004">
    <property type="protein sequence ID" value="TKX32628.1"/>
    <property type="molecule type" value="Genomic_DNA"/>
</dbReference>
<name>A0A4U7BKT7_9BACT</name>
<evidence type="ECO:0000256" key="5">
    <source>
        <dbReference type="ARBA" id="ARBA00023239"/>
    </source>
</evidence>
<comment type="similarity">
    <text evidence="7">Belongs to the OMP decarboxylase family. Type 1 subfamily.</text>
</comment>
<feature type="binding site" evidence="7 9">
    <location>
        <position position="8"/>
    </location>
    <ligand>
        <name>substrate</name>
    </ligand>
</feature>
<dbReference type="SMART" id="SM00934">
    <property type="entry name" value="OMPdecase"/>
    <property type="match status" value="1"/>
</dbReference>
<dbReference type="NCBIfam" id="TIGR01740">
    <property type="entry name" value="pyrF"/>
    <property type="match status" value="1"/>
</dbReference>
<dbReference type="PANTHER" id="PTHR32119:SF2">
    <property type="entry name" value="OROTIDINE 5'-PHOSPHATE DECARBOXYLASE"/>
    <property type="match status" value="1"/>
</dbReference>
<proteinExistence type="inferred from homology"/>
<dbReference type="GO" id="GO:0044205">
    <property type="term" value="P:'de novo' UMP biosynthetic process"/>
    <property type="evidence" value="ECO:0007669"/>
    <property type="project" value="UniProtKB-UniRule"/>
</dbReference>